<dbReference type="RefSeq" id="WP_263997605.1">
    <property type="nucleotide sequence ID" value="NZ_JACKVK010000010.1"/>
</dbReference>
<evidence type="ECO:0000313" key="2">
    <source>
        <dbReference type="Proteomes" id="UP001141629"/>
    </source>
</evidence>
<comment type="caution">
    <text evidence="1">The sequence shown here is derived from an EMBL/GenBank/DDBJ whole genome shotgun (WGS) entry which is preliminary data.</text>
</comment>
<dbReference type="AlphaFoldDB" id="A0A9X2YNM3"/>
<proteinExistence type="predicted"/>
<organism evidence="1 2">
    <name type="scientific">Mycobacterium yunnanensis</name>
    <dbReference type="NCBI Taxonomy" id="368477"/>
    <lineage>
        <taxon>Bacteria</taxon>
        <taxon>Bacillati</taxon>
        <taxon>Actinomycetota</taxon>
        <taxon>Actinomycetes</taxon>
        <taxon>Mycobacteriales</taxon>
        <taxon>Mycobacteriaceae</taxon>
        <taxon>Mycobacterium</taxon>
    </lineage>
</organism>
<sequence>MAVIAGLIDVSAKASSAMALSIGIVVAASATPAPARADADRFLTAVPSFSVSQVGGPDGVSPAWPVSRSG</sequence>
<accession>A0A9X2YNM3</accession>
<name>A0A9X2YNM3_9MYCO</name>
<dbReference type="Proteomes" id="UP001141629">
    <property type="component" value="Unassembled WGS sequence"/>
</dbReference>
<evidence type="ECO:0000313" key="1">
    <source>
        <dbReference type="EMBL" id="MCV7422712.1"/>
    </source>
</evidence>
<reference evidence="1" key="1">
    <citation type="submission" date="2020-07" db="EMBL/GenBank/DDBJ databases">
        <authorList>
            <person name="Pettersson B.M.F."/>
            <person name="Behra P.R.K."/>
            <person name="Ramesh M."/>
            <person name="Das S."/>
            <person name="Dasgupta S."/>
            <person name="Kirsebom L.A."/>
        </authorList>
    </citation>
    <scope>NUCLEOTIDE SEQUENCE</scope>
    <source>
        <strain evidence="1">DSM 44838</strain>
    </source>
</reference>
<gene>
    <name evidence="1" type="ORF">H7K45_19370</name>
</gene>
<keyword evidence="2" id="KW-1185">Reference proteome</keyword>
<reference evidence="1" key="2">
    <citation type="journal article" date="2022" name="BMC Genomics">
        <title>Comparative genome analysis of mycobacteria focusing on tRNA and non-coding RNA.</title>
        <authorList>
            <person name="Behra P.R.K."/>
            <person name="Pettersson B.M.F."/>
            <person name="Ramesh M."/>
            <person name="Das S."/>
            <person name="Dasgupta S."/>
            <person name="Kirsebom L.A."/>
        </authorList>
    </citation>
    <scope>NUCLEOTIDE SEQUENCE</scope>
    <source>
        <strain evidence="1">DSM 44838</strain>
    </source>
</reference>
<dbReference type="EMBL" id="JACKVK010000010">
    <property type="protein sequence ID" value="MCV7422712.1"/>
    <property type="molecule type" value="Genomic_DNA"/>
</dbReference>
<protein>
    <submittedName>
        <fullName evidence="1">Uncharacterized protein</fullName>
    </submittedName>
</protein>